<evidence type="ECO:0000256" key="2">
    <source>
        <dbReference type="ARBA" id="ARBA00022496"/>
    </source>
</evidence>
<dbReference type="PRINTS" id="PR00904">
    <property type="entry name" value="FRATAXIN"/>
</dbReference>
<dbReference type="GO" id="GO:0005739">
    <property type="term" value="C:mitochondrion"/>
    <property type="evidence" value="ECO:0007669"/>
    <property type="project" value="TreeGrafter"/>
</dbReference>
<keyword evidence="2" id="KW-0813">Transport</keyword>
<dbReference type="InterPro" id="IPR020895">
    <property type="entry name" value="Frataxin_CS"/>
</dbReference>
<dbReference type="PROSITE" id="PS01344">
    <property type="entry name" value="FRATAXIN_1"/>
    <property type="match status" value="1"/>
</dbReference>
<dbReference type="InterPro" id="IPR036524">
    <property type="entry name" value="Frataxin/CyaY_sf"/>
</dbReference>
<dbReference type="EMBL" id="JAHRHJ020000001">
    <property type="protein sequence ID" value="KAH9328622.1"/>
    <property type="molecule type" value="Genomic_DNA"/>
</dbReference>
<keyword evidence="2" id="KW-0406">Ion transport</keyword>
<dbReference type="GO" id="GO:0006826">
    <property type="term" value="P:iron ion transport"/>
    <property type="evidence" value="ECO:0007669"/>
    <property type="project" value="UniProtKB-KW"/>
</dbReference>
<dbReference type="Proteomes" id="UP000824469">
    <property type="component" value="Unassembled WGS sequence"/>
</dbReference>
<dbReference type="GO" id="GO:0016226">
    <property type="term" value="P:iron-sulfur cluster assembly"/>
    <property type="evidence" value="ECO:0007669"/>
    <property type="project" value="InterPro"/>
</dbReference>
<dbReference type="GO" id="GO:0008198">
    <property type="term" value="F:ferrous iron binding"/>
    <property type="evidence" value="ECO:0007669"/>
    <property type="project" value="TreeGrafter"/>
</dbReference>
<comment type="caution">
    <text evidence="4">The sequence shown here is derived from an EMBL/GenBank/DDBJ whole genome shotgun (WGS) entry which is preliminary data.</text>
</comment>
<dbReference type="PANTHER" id="PTHR16821">
    <property type="entry name" value="FRATAXIN"/>
    <property type="match status" value="1"/>
</dbReference>
<gene>
    <name evidence="4" type="ORF">KI387_000730</name>
</gene>
<feature type="non-terminal residue" evidence="4">
    <location>
        <position position="1"/>
    </location>
</feature>
<reference evidence="4 5" key="1">
    <citation type="journal article" date="2021" name="Nat. Plants">
        <title>The Taxus genome provides insights into paclitaxel biosynthesis.</title>
        <authorList>
            <person name="Xiong X."/>
            <person name="Gou J."/>
            <person name="Liao Q."/>
            <person name="Li Y."/>
            <person name="Zhou Q."/>
            <person name="Bi G."/>
            <person name="Li C."/>
            <person name="Du R."/>
            <person name="Wang X."/>
            <person name="Sun T."/>
            <person name="Guo L."/>
            <person name="Liang H."/>
            <person name="Lu P."/>
            <person name="Wu Y."/>
            <person name="Zhang Z."/>
            <person name="Ro D.K."/>
            <person name="Shang Y."/>
            <person name="Huang S."/>
            <person name="Yan J."/>
        </authorList>
    </citation>
    <scope>NUCLEOTIDE SEQUENCE [LARGE SCALE GENOMIC DNA]</scope>
    <source>
        <strain evidence="4">Ta-2019</strain>
    </source>
</reference>
<dbReference type="GO" id="GO:0034986">
    <property type="term" value="F:iron chaperone activity"/>
    <property type="evidence" value="ECO:0007669"/>
    <property type="project" value="TreeGrafter"/>
</dbReference>
<sequence length="143" mass="16022">SSPMAFYLRRACITLCRRRNIHVSKSILCSSSFAPNHSPPFHFSTPTFTIARDVTSKSQANNGEVPIAKDYSSILAEEEFHKLADDILHSLQEKLEDYGDDIQIDGFDMDYASGVLTLKLGNLGTYVINKQTPNRQIWLSSPV</sequence>
<evidence type="ECO:0000313" key="4">
    <source>
        <dbReference type="EMBL" id="KAH9328622.1"/>
    </source>
</evidence>
<dbReference type="SUPFAM" id="SSF55387">
    <property type="entry name" value="Frataxin/Nqo15-like"/>
    <property type="match status" value="1"/>
</dbReference>
<feature type="non-terminal residue" evidence="4">
    <location>
        <position position="143"/>
    </location>
</feature>
<dbReference type="NCBIfam" id="TIGR03421">
    <property type="entry name" value="FeS_CyaY"/>
    <property type="match status" value="1"/>
</dbReference>
<comment type="similarity">
    <text evidence="1">Belongs to the frataxin family.</text>
</comment>
<evidence type="ECO:0000256" key="1">
    <source>
        <dbReference type="ARBA" id="ARBA00008183"/>
    </source>
</evidence>
<keyword evidence="5" id="KW-1185">Reference proteome</keyword>
<evidence type="ECO:0000256" key="3">
    <source>
        <dbReference type="ARBA" id="ARBA00023004"/>
    </source>
</evidence>
<dbReference type="SMART" id="SM01219">
    <property type="entry name" value="Frataxin_Cyay"/>
    <property type="match status" value="1"/>
</dbReference>
<dbReference type="GO" id="GO:0006879">
    <property type="term" value="P:intracellular iron ion homeostasis"/>
    <property type="evidence" value="ECO:0007669"/>
    <property type="project" value="TreeGrafter"/>
</dbReference>
<protein>
    <recommendedName>
        <fullName evidence="6">Frataxin</fullName>
    </recommendedName>
</protein>
<name>A0AA38GVG6_TAXCH</name>
<keyword evidence="2" id="KW-0410">Iron transport</keyword>
<dbReference type="InterPro" id="IPR002908">
    <property type="entry name" value="Frataxin/CyaY"/>
</dbReference>
<evidence type="ECO:0000313" key="5">
    <source>
        <dbReference type="Proteomes" id="UP000824469"/>
    </source>
</evidence>
<evidence type="ECO:0008006" key="6">
    <source>
        <dbReference type="Google" id="ProtNLM"/>
    </source>
</evidence>
<dbReference type="Pfam" id="PF01491">
    <property type="entry name" value="Frataxin_Cyay"/>
    <property type="match status" value="1"/>
</dbReference>
<proteinExistence type="inferred from homology"/>
<dbReference type="Gene3D" id="3.30.920.10">
    <property type="entry name" value="Frataxin/CyaY"/>
    <property type="match status" value="1"/>
</dbReference>
<dbReference type="OMA" id="FIHTHEF"/>
<organism evidence="4 5">
    <name type="scientific">Taxus chinensis</name>
    <name type="common">Chinese yew</name>
    <name type="synonym">Taxus wallichiana var. chinensis</name>
    <dbReference type="NCBI Taxonomy" id="29808"/>
    <lineage>
        <taxon>Eukaryota</taxon>
        <taxon>Viridiplantae</taxon>
        <taxon>Streptophyta</taxon>
        <taxon>Embryophyta</taxon>
        <taxon>Tracheophyta</taxon>
        <taxon>Spermatophyta</taxon>
        <taxon>Pinopsida</taxon>
        <taxon>Pinidae</taxon>
        <taxon>Conifers II</taxon>
        <taxon>Cupressales</taxon>
        <taxon>Taxaceae</taxon>
        <taxon>Taxus</taxon>
    </lineage>
</organism>
<dbReference type="GO" id="GO:0004322">
    <property type="term" value="F:ferroxidase activity"/>
    <property type="evidence" value="ECO:0007669"/>
    <property type="project" value="TreeGrafter"/>
</dbReference>
<accession>A0AA38GVG6</accession>
<keyword evidence="3" id="KW-0408">Iron</keyword>
<dbReference type="PANTHER" id="PTHR16821:SF2">
    <property type="entry name" value="FRATAXIN, MITOCHONDRIAL"/>
    <property type="match status" value="1"/>
</dbReference>
<dbReference type="PROSITE" id="PS50810">
    <property type="entry name" value="FRATAXIN_2"/>
    <property type="match status" value="1"/>
</dbReference>
<dbReference type="AlphaFoldDB" id="A0AA38GVG6"/>
<dbReference type="GO" id="GO:0008199">
    <property type="term" value="F:ferric iron binding"/>
    <property type="evidence" value="ECO:0007669"/>
    <property type="project" value="InterPro"/>
</dbReference>
<dbReference type="GO" id="GO:0051537">
    <property type="term" value="F:2 iron, 2 sulfur cluster binding"/>
    <property type="evidence" value="ECO:0007669"/>
    <property type="project" value="TreeGrafter"/>
</dbReference>